<accession>A0A0U5AFC7</accession>
<keyword evidence="3" id="KW-1185">Reference proteome</keyword>
<keyword evidence="1" id="KW-0472">Membrane</keyword>
<dbReference type="Proteomes" id="UP000066737">
    <property type="component" value="Chromosome I"/>
</dbReference>
<evidence type="ECO:0000313" key="3">
    <source>
        <dbReference type="Proteomes" id="UP000066737"/>
    </source>
</evidence>
<keyword evidence="1" id="KW-0812">Transmembrane</keyword>
<evidence type="ECO:0000256" key="1">
    <source>
        <dbReference type="SAM" id="Phobius"/>
    </source>
</evidence>
<feature type="transmembrane region" description="Helical" evidence="1">
    <location>
        <begin position="62"/>
        <end position="87"/>
    </location>
</feature>
<keyword evidence="1" id="KW-1133">Transmembrane helix</keyword>
<dbReference type="STRING" id="1407499.HHUB_2687"/>
<dbReference type="AlphaFoldDB" id="A0A0U5AFC7"/>
<proteinExistence type="predicted"/>
<name>A0A0U5AFC7_9EURY</name>
<dbReference type="EMBL" id="LN831302">
    <property type="protein sequence ID" value="CQH58161.1"/>
    <property type="molecule type" value="Genomic_DNA"/>
</dbReference>
<evidence type="ECO:0000313" key="2">
    <source>
        <dbReference type="EMBL" id="CQH58161.1"/>
    </source>
</evidence>
<gene>
    <name evidence="2" type="ORF">HHUB_2687</name>
</gene>
<dbReference type="KEGG" id="hhb:Hhub_2687"/>
<organism evidence="2 3">
    <name type="scientific">Halobacterium hubeiense</name>
    <dbReference type="NCBI Taxonomy" id="1407499"/>
    <lineage>
        <taxon>Archaea</taxon>
        <taxon>Methanobacteriati</taxon>
        <taxon>Methanobacteriota</taxon>
        <taxon>Stenosarchaea group</taxon>
        <taxon>Halobacteria</taxon>
        <taxon>Halobacteriales</taxon>
        <taxon>Halobacteriaceae</taxon>
        <taxon>Halobacterium</taxon>
    </lineage>
</organism>
<protein>
    <submittedName>
        <fullName evidence="2">Uncharacterized protein</fullName>
    </submittedName>
</protein>
<sequence>MAAANDRPPARDQFAGPEVLGAFLLAAGLVAVAPLVDAQLLQVPGYLLVVGSDLIQHSLLPGLSGLAYSVFFAAYLYAVAIVAAGLYRRARSLRTRT</sequence>
<reference evidence="3" key="1">
    <citation type="journal article" date="2016" name="Environ. Microbiol.">
        <title>The complete genome of a viable archaeum isolated from 123-million-year-old rock salt.</title>
        <authorList>
            <person name="Jaakkola S.T."/>
            <person name="Pfeiffer F."/>
            <person name="Ravantti J.J."/>
            <person name="Guo Q."/>
            <person name="Liu Y."/>
            <person name="Chen X."/>
            <person name="Ma H."/>
            <person name="Yang C."/>
            <person name="Oksanen H.M."/>
            <person name="Bamford D.H."/>
        </authorList>
    </citation>
    <scope>NUCLEOTIDE SEQUENCE</scope>
    <source>
        <strain evidence="3">JI20-1</strain>
    </source>
</reference>
<dbReference type="GeneID" id="26659320"/>
<dbReference type="RefSeq" id="WP_059057113.1">
    <property type="nucleotide sequence ID" value="NZ_CEML01000001.1"/>
</dbReference>